<dbReference type="InterPro" id="IPR036182">
    <property type="entry name" value="PCuAC_sf"/>
</dbReference>
<dbReference type="InterPro" id="IPR058248">
    <property type="entry name" value="Lxx211020-like"/>
</dbReference>
<dbReference type="SUPFAM" id="SSF110087">
    <property type="entry name" value="DR1885-like metal-binding protein"/>
    <property type="match status" value="1"/>
</dbReference>
<dbReference type="EMBL" id="PXYI01000014">
    <property type="protein sequence ID" value="PSJ36350.1"/>
    <property type="molecule type" value="Genomic_DNA"/>
</dbReference>
<feature type="chain" id="PRO_5015167365" description="Copper chaperone PCu(A)C" evidence="1">
    <location>
        <begin position="23"/>
        <end position="156"/>
    </location>
</feature>
<gene>
    <name evidence="2" type="ORF">C7I55_26240</name>
</gene>
<dbReference type="PANTHER" id="PTHR36302">
    <property type="entry name" value="BLR7088 PROTEIN"/>
    <property type="match status" value="1"/>
</dbReference>
<dbReference type="PANTHER" id="PTHR36302:SF1">
    <property type="entry name" value="COPPER CHAPERONE PCU(A)C"/>
    <property type="match status" value="1"/>
</dbReference>
<accession>A0A2P7QEF4</accession>
<evidence type="ECO:0008006" key="4">
    <source>
        <dbReference type="Google" id="ProtNLM"/>
    </source>
</evidence>
<comment type="caution">
    <text evidence="2">The sequence shown here is derived from an EMBL/GenBank/DDBJ whole genome shotgun (WGS) entry which is preliminary data.</text>
</comment>
<feature type="signal peptide" evidence="1">
    <location>
        <begin position="1"/>
        <end position="22"/>
    </location>
</feature>
<sequence length="156" mass="16355">MLKKMRKSHSRQAMLGFLAVLAACDTSPRVEAEDAVITLPALAGRPGAAYFRLETNQAGDRLLRVETDAAGRAELHETMTAGGMAGMAPLASAPFDTDGTLAFTPGGRHAMLFDMKPGFAAGSKAKMTFTFEKAPPLTIVADVRGPGQGSADHQGH</sequence>
<protein>
    <recommendedName>
        <fullName evidence="4">Copper chaperone PCu(A)C</fullName>
    </recommendedName>
</protein>
<evidence type="ECO:0000313" key="3">
    <source>
        <dbReference type="Proteomes" id="UP000241167"/>
    </source>
</evidence>
<dbReference type="AlphaFoldDB" id="A0A2P7QEF4"/>
<name>A0A2P7QEF4_9SPHN</name>
<evidence type="ECO:0000256" key="1">
    <source>
        <dbReference type="SAM" id="SignalP"/>
    </source>
</evidence>
<keyword evidence="1" id="KW-0732">Signal</keyword>
<dbReference type="Pfam" id="PF04314">
    <property type="entry name" value="PCuAC"/>
    <property type="match status" value="1"/>
</dbReference>
<organism evidence="2 3">
    <name type="scientific">Allosphingosinicella deserti</name>
    <dbReference type="NCBI Taxonomy" id="2116704"/>
    <lineage>
        <taxon>Bacteria</taxon>
        <taxon>Pseudomonadati</taxon>
        <taxon>Pseudomonadota</taxon>
        <taxon>Alphaproteobacteria</taxon>
        <taxon>Sphingomonadales</taxon>
        <taxon>Sphingomonadaceae</taxon>
        <taxon>Allosphingosinicella</taxon>
    </lineage>
</organism>
<reference evidence="2 3" key="1">
    <citation type="submission" date="2018-03" db="EMBL/GenBank/DDBJ databases">
        <title>The draft genome of Sphingosinicella sp. GL-C-18.</title>
        <authorList>
            <person name="Liu L."/>
            <person name="Li L."/>
            <person name="Liang L."/>
            <person name="Zhang X."/>
            <person name="Wang T."/>
        </authorList>
    </citation>
    <scope>NUCLEOTIDE SEQUENCE [LARGE SCALE GENOMIC DNA]</scope>
    <source>
        <strain evidence="2 3">GL-C-18</strain>
    </source>
</reference>
<proteinExistence type="predicted"/>
<evidence type="ECO:0000313" key="2">
    <source>
        <dbReference type="EMBL" id="PSJ36350.1"/>
    </source>
</evidence>
<keyword evidence="3" id="KW-1185">Reference proteome</keyword>
<dbReference type="Proteomes" id="UP000241167">
    <property type="component" value="Unassembled WGS sequence"/>
</dbReference>
<dbReference type="InterPro" id="IPR007410">
    <property type="entry name" value="LpqE-like"/>
</dbReference>
<dbReference type="PROSITE" id="PS51257">
    <property type="entry name" value="PROKAR_LIPOPROTEIN"/>
    <property type="match status" value="1"/>
</dbReference>
<dbReference type="Gene3D" id="2.60.40.1890">
    <property type="entry name" value="PCu(A)C copper chaperone"/>
    <property type="match status" value="1"/>
</dbReference>